<evidence type="ECO:0000259" key="10">
    <source>
        <dbReference type="Pfam" id="PF03900"/>
    </source>
</evidence>
<reference evidence="11 12" key="1">
    <citation type="submission" date="2019-12" db="EMBL/GenBank/DDBJ databases">
        <authorList>
            <person name="Yuan C.-G."/>
        </authorList>
    </citation>
    <scope>NUCLEOTIDE SEQUENCE [LARGE SCALE GENOMIC DNA]</scope>
    <source>
        <strain evidence="11 12">KCTC 23863</strain>
    </source>
</reference>
<feature type="domain" description="Porphobilinogen deaminase C-terminal" evidence="10">
    <location>
        <begin position="232"/>
        <end position="298"/>
    </location>
</feature>
<comment type="function">
    <text evidence="1 8">Tetrapolymerization of the monopyrrole PBG into the hydroxymethylbilane pre-uroporphyrinogen in several discrete steps.</text>
</comment>
<evidence type="ECO:0000256" key="8">
    <source>
        <dbReference type="HAMAP-Rule" id="MF_00260"/>
    </source>
</evidence>
<reference evidence="11 12" key="2">
    <citation type="submission" date="2020-01" db="EMBL/GenBank/DDBJ databases">
        <title>Microvirga sp. nov., an arsenate reduction bacterium isolated from Tibet hotspring sediments.</title>
        <authorList>
            <person name="Xian W.-D."/>
            <person name="Li W.-J."/>
        </authorList>
    </citation>
    <scope>NUCLEOTIDE SEQUENCE [LARGE SCALE GENOMIC DNA]</scope>
    <source>
        <strain evidence="11 12">KCTC 23863</strain>
    </source>
</reference>
<protein>
    <recommendedName>
        <fullName evidence="8">Porphobilinogen deaminase</fullName>
        <shortName evidence="8">PBG</shortName>
        <ecNumber evidence="8">2.5.1.61</ecNumber>
    </recommendedName>
    <alternativeName>
        <fullName evidence="8">Hydroxymethylbilane synthase</fullName>
        <shortName evidence="8">HMBS</shortName>
    </alternativeName>
    <alternativeName>
        <fullName evidence="8">Pre-uroporphyrinogen synthase</fullName>
    </alternativeName>
</protein>
<dbReference type="Pfam" id="PF01379">
    <property type="entry name" value="Porphobil_deam"/>
    <property type="match status" value="1"/>
</dbReference>
<dbReference type="FunFam" id="3.40.190.10:FF:000005">
    <property type="entry name" value="Porphobilinogen deaminase"/>
    <property type="match status" value="1"/>
</dbReference>
<comment type="pathway">
    <text evidence="2">Porphyrin-containing compound metabolism; protoporphyrin-IX biosynthesis; coproporphyrinogen-III from 5-aminolevulinate: step 2/4.</text>
</comment>
<dbReference type="InterPro" id="IPR000860">
    <property type="entry name" value="HemC"/>
</dbReference>
<dbReference type="InterPro" id="IPR036803">
    <property type="entry name" value="Porphobilinogen_deaminase_C_sf"/>
</dbReference>
<dbReference type="EC" id="2.5.1.61" evidence="8"/>
<dbReference type="Proteomes" id="UP000436483">
    <property type="component" value="Unassembled WGS sequence"/>
</dbReference>
<comment type="caution">
    <text evidence="11">The sequence shown here is derived from an EMBL/GenBank/DDBJ whole genome shotgun (WGS) entry which is preliminary data.</text>
</comment>
<dbReference type="Gene3D" id="3.30.160.40">
    <property type="entry name" value="Porphobilinogen deaminase, C-terminal domain"/>
    <property type="match status" value="1"/>
</dbReference>
<dbReference type="InterPro" id="IPR022419">
    <property type="entry name" value="Porphobilin_deaminase_cofac_BS"/>
</dbReference>
<dbReference type="OrthoDB" id="9810298at2"/>
<evidence type="ECO:0000256" key="1">
    <source>
        <dbReference type="ARBA" id="ARBA00002869"/>
    </source>
</evidence>
<organism evidence="11 12">
    <name type="scientific">Microvirga makkahensis</name>
    <dbReference type="NCBI Taxonomy" id="1128670"/>
    <lineage>
        <taxon>Bacteria</taxon>
        <taxon>Pseudomonadati</taxon>
        <taxon>Pseudomonadota</taxon>
        <taxon>Alphaproteobacteria</taxon>
        <taxon>Hyphomicrobiales</taxon>
        <taxon>Methylobacteriaceae</taxon>
        <taxon>Microvirga</taxon>
    </lineage>
</organism>
<dbReference type="SUPFAM" id="SSF53850">
    <property type="entry name" value="Periplasmic binding protein-like II"/>
    <property type="match status" value="1"/>
</dbReference>
<comment type="miscellaneous">
    <text evidence="8">The porphobilinogen subunits are added to the dipyrromethane group.</text>
</comment>
<evidence type="ECO:0000256" key="5">
    <source>
        <dbReference type="ARBA" id="ARBA00022679"/>
    </source>
</evidence>
<evidence type="ECO:0000256" key="4">
    <source>
        <dbReference type="ARBA" id="ARBA00011245"/>
    </source>
</evidence>
<dbReference type="HAMAP" id="MF_00260">
    <property type="entry name" value="Porphobil_deam"/>
    <property type="match status" value="1"/>
</dbReference>
<proteinExistence type="inferred from homology"/>
<feature type="domain" description="Porphobilinogen deaminase N-terminal" evidence="9">
    <location>
        <begin position="7"/>
        <end position="216"/>
    </location>
</feature>
<accession>A0A7X3SRP0</accession>
<evidence type="ECO:0000256" key="7">
    <source>
        <dbReference type="ARBA" id="ARBA00048169"/>
    </source>
</evidence>
<dbReference type="SUPFAM" id="SSF54782">
    <property type="entry name" value="Porphobilinogen deaminase (hydroxymethylbilane synthase), C-terminal domain"/>
    <property type="match status" value="1"/>
</dbReference>
<keyword evidence="6 8" id="KW-0627">Porphyrin biosynthesis</keyword>
<dbReference type="PRINTS" id="PR00151">
    <property type="entry name" value="PORPHBDMNASE"/>
</dbReference>
<dbReference type="PANTHER" id="PTHR11557:SF0">
    <property type="entry name" value="PORPHOBILINOGEN DEAMINASE"/>
    <property type="match status" value="1"/>
</dbReference>
<feature type="modified residue" description="S-(dipyrrolylmethanemethyl)cysteine" evidence="8">
    <location>
        <position position="245"/>
    </location>
</feature>
<dbReference type="AlphaFoldDB" id="A0A7X3SRP0"/>
<dbReference type="GO" id="GO:0004418">
    <property type="term" value="F:hydroxymethylbilane synthase activity"/>
    <property type="evidence" value="ECO:0007669"/>
    <property type="project" value="UniProtKB-UniRule"/>
</dbReference>
<evidence type="ECO:0000313" key="12">
    <source>
        <dbReference type="Proteomes" id="UP000436483"/>
    </source>
</evidence>
<dbReference type="Gene3D" id="3.40.190.10">
    <property type="entry name" value="Periplasmic binding protein-like II"/>
    <property type="match status" value="2"/>
</dbReference>
<comment type="subunit">
    <text evidence="4 8">Monomer.</text>
</comment>
<dbReference type="PIRSF" id="PIRSF001438">
    <property type="entry name" value="4pyrrol_synth_OHMeBilane_synth"/>
    <property type="match status" value="1"/>
</dbReference>
<sequence length="308" mass="32631">MASSSTLVIGTRGSPLALAQAHETQDRLVAAHGWAVETLPLSIIKTTGDAIQDRPLSEAGGKGLFTKELDIALLEGSIDLAVHSAKDLPTTLPEGIAIAGFLPREDVRDAFISHRYGSLADLPPGAVVGSASLRRQAQIRRLRPDLTVTLLRGNVQTRLAKLERGEVDATLLAMAGLRRLGLTDHVTATLGTDDFLPAVGQGAIAIAIRSEDERVREALRPILDAATGHALAAERAFLTILDGSCRTPIAGYARMVDDTLEIRGLVLRPDGSESLEAIRRGPPDDAVALGREAGTELRTRMPAGFLTA</sequence>
<keyword evidence="5 8" id="KW-0808">Transferase</keyword>
<dbReference type="UniPathway" id="UPA00251">
    <property type="reaction ID" value="UER00319"/>
</dbReference>
<dbReference type="InterPro" id="IPR022417">
    <property type="entry name" value="Porphobilin_deaminase_N"/>
</dbReference>
<comment type="cofactor">
    <cofactor evidence="8">
        <name>dipyrromethane</name>
        <dbReference type="ChEBI" id="CHEBI:60342"/>
    </cofactor>
    <text evidence="8">Binds 1 dipyrromethane group covalently.</text>
</comment>
<comment type="similarity">
    <text evidence="3 8">Belongs to the HMBS family.</text>
</comment>
<name>A0A7X3SRP0_9HYPH</name>
<evidence type="ECO:0000259" key="9">
    <source>
        <dbReference type="Pfam" id="PF01379"/>
    </source>
</evidence>
<dbReference type="RefSeq" id="WP_160888274.1">
    <property type="nucleotide sequence ID" value="NZ_WURB01000038.1"/>
</dbReference>
<evidence type="ECO:0000256" key="3">
    <source>
        <dbReference type="ARBA" id="ARBA00005638"/>
    </source>
</evidence>
<evidence type="ECO:0000256" key="2">
    <source>
        <dbReference type="ARBA" id="ARBA00004735"/>
    </source>
</evidence>
<dbReference type="PANTHER" id="PTHR11557">
    <property type="entry name" value="PORPHOBILINOGEN DEAMINASE"/>
    <property type="match status" value="1"/>
</dbReference>
<dbReference type="EMBL" id="WURB01000038">
    <property type="protein sequence ID" value="MXQ14553.1"/>
    <property type="molecule type" value="Genomic_DNA"/>
</dbReference>
<dbReference type="NCBIfam" id="TIGR00212">
    <property type="entry name" value="hemC"/>
    <property type="match status" value="1"/>
</dbReference>
<evidence type="ECO:0000256" key="6">
    <source>
        <dbReference type="ARBA" id="ARBA00023244"/>
    </source>
</evidence>
<gene>
    <name evidence="8 11" type="primary">hemC</name>
    <name evidence="11" type="ORF">GR328_24510</name>
</gene>
<dbReference type="PROSITE" id="PS00533">
    <property type="entry name" value="PORPHOBILINOGEN_DEAM"/>
    <property type="match status" value="1"/>
</dbReference>
<dbReference type="InterPro" id="IPR022418">
    <property type="entry name" value="Porphobilinogen_deaminase_C"/>
</dbReference>
<dbReference type="GO" id="GO:0006782">
    <property type="term" value="P:protoporphyrinogen IX biosynthetic process"/>
    <property type="evidence" value="ECO:0007669"/>
    <property type="project" value="UniProtKB-UniRule"/>
</dbReference>
<dbReference type="Pfam" id="PF03900">
    <property type="entry name" value="Porphobil_deamC"/>
    <property type="match status" value="1"/>
</dbReference>
<evidence type="ECO:0000313" key="11">
    <source>
        <dbReference type="EMBL" id="MXQ14553.1"/>
    </source>
</evidence>
<dbReference type="GO" id="GO:0005737">
    <property type="term" value="C:cytoplasm"/>
    <property type="evidence" value="ECO:0007669"/>
    <property type="project" value="UniProtKB-UniRule"/>
</dbReference>
<comment type="catalytic activity">
    <reaction evidence="7 8">
        <text>4 porphobilinogen + H2O = hydroxymethylbilane + 4 NH4(+)</text>
        <dbReference type="Rhea" id="RHEA:13185"/>
        <dbReference type="ChEBI" id="CHEBI:15377"/>
        <dbReference type="ChEBI" id="CHEBI:28938"/>
        <dbReference type="ChEBI" id="CHEBI:57845"/>
        <dbReference type="ChEBI" id="CHEBI:58126"/>
        <dbReference type="EC" id="2.5.1.61"/>
    </reaction>
</comment>
<keyword evidence="12" id="KW-1185">Reference proteome</keyword>